<organism evidence="1 2">
    <name type="scientific">Streptomyces sp. 900105755</name>
    <dbReference type="NCBI Taxonomy" id="3154389"/>
    <lineage>
        <taxon>Bacteria</taxon>
        <taxon>Bacillati</taxon>
        <taxon>Actinomycetota</taxon>
        <taxon>Actinomycetes</taxon>
        <taxon>Kitasatosporales</taxon>
        <taxon>Streptomycetaceae</taxon>
        <taxon>Streptomyces</taxon>
    </lineage>
</organism>
<sequence length="165" mass="18356">MSTYLRLRAVPAPALRNSPAWLERLFASDAEFLQHRAGRCPEEVLDVCCPNQERIYTGAPPDAPGDRPQAQVVLGGRPVLRTDRREPPLLVLTAAQTRRVAGFLEHSDFDALWDLARDRLLPGYGGTTAEPETSRAFAMTHRELRTFYTHAAQCGEAVVKCRSKA</sequence>
<dbReference type="InterPro" id="IPR035944">
    <property type="entry name" value="YfbM-like_sf"/>
</dbReference>
<dbReference type="SUPFAM" id="SSF111069">
    <property type="entry name" value="Hypothetical protein yfbM"/>
    <property type="match status" value="1"/>
</dbReference>
<name>A0ABV1TEB2_9ACTN</name>
<dbReference type="InterPro" id="IPR015068">
    <property type="entry name" value="DUF1877"/>
</dbReference>
<reference evidence="1 2" key="1">
    <citation type="submission" date="2024-06" db="EMBL/GenBank/DDBJ databases">
        <title>The Natural Products Discovery Center: Release of the First 8490 Sequenced Strains for Exploring Actinobacteria Biosynthetic Diversity.</title>
        <authorList>
            <person name="Kalkreuter E."/>
            <person name="Kautsar S.A."/>
            <person name="Yang D."/>
            <person name="Bader C.D."/>
            <person name="Teijaro C.N."/>
            <person name="Fluegel L."/>
            <person name="Davis C.M."/>
            <person name="Simpson J.R."/>
            <person name="Lauterbach L."/>
            <person name="Steele A.D."/>
            <person name="Gui C."/>
            <person name="Meng S."/>
            <person name="Li G."/>
            <person name="Viehrig K."/>
            <person name="Ye F."/>
            <person name="Su P."/>
            <person name="Kiefer A.F."/>
            <person name="Nichols A."/>
            <person name="Cepeda A.J."/>
            <person name="Yan W."/>
            <person name="Fan B."/>
            <person name="Jiang Y."/>
            <person name="Adhikari A."/>
            <person name="Zheng C.-J."/>
            <person name="Schuster L."/>
            <person name="Cowan T.M."/>
            <person name="Smanski M.J."/>
            <person name="Chevrette M.G."/>
            <person name="De Carvalho L.P.S."/>
            <person name="Shen B."/>
        </authorList>
    </citation>
    <scope>NUCLEOTIDE SEQUENCE [LARGE SCALE GENOMIC DNA]</scope>
    <source>
        <strain evidence="1 2">NPDC001694</strain>
    </source>
</reference>
<proteinExistence type="predicted"/>
<dbReference type="EMBL" id="JBEOZM010000004">
    <property type="protein sequence ID" value="MER6267979.1"/>
    <property type="molecule type" value="Genomic_DNA"/>
</dbReference>
<dbReference type="Pfam" id="PF08974">
    <property type="entry name" value="DUF1877"/>
    <property type="match status" value="1"/>
</dbReference>
<accession>A0ABV1TEB2</accession>
<evidence type="ECO:0000313" key="1">
    <source>
        <dbReference type="EMBL" id="MER6267979.1"/>
    </source>
</evidence>
<dbReference type="Proteomes" id="UP001490365">
    <property type="component" value="Unassembled WGS sequence"/>
</dbReference>
<evidence type="ECO:0000313" key="2">
    <source>
        <dbReference type="Proteomes" id="UP001490365"/>
    </source>
</evidence>
<keyword evidence="2" id="KW-1185">Reference proteome</keyword>
<dbReference type="Gene3D" id="3.40.1760.10">
    <property type="entry name" value="YfbM-like super family"/>
    <property type="match status" value="1"/>
</dbReference>
<protein>
    <submittedName>
        <fullName evidence="1">DUF1877 family protein</fullName>
    </submittedName>
</protein>
<dbReference type="RefSeq" id="WP_351956622.1">
    <property type="nucleotide sequence ID" value="NZ_JBEOZM010000004.1"/>
</dbReference>
<gene>
    <name evidence="1" type="ORF">ABT211_11840</name>
</gene>
<comment type="caution">
    <text evidence="1">The sequence shown here is derived from an EMBL/GenBank/DDBJ whole genome shotgun (WGS) entry which is preliminary data.</text>
</comment>